<dbReference type="GO" id="GO:0006355">
    <property type="term" value="P:regulation of DNA-templated transcription"/>
    <property type="evidence" value="ECO:0007669"/>
    <property type="project" value="InterPro"/>
</dbReference>
<dbReference type="InterPro" id="IPR010985">
    <property type="entry name" value="Ribbon_hlx_hlx"/>
</dbReference>
<feature type="non-terminal residue" evidence="1">
    <location>
        <position position="67"/>
    </location>
</feature>
<protein>
    <recommendedName>
        <fullName evidence="2">Ribbon-helix-helix protein CopG domain-containing protein</fullName>
    </recommendedName>
</protein>
<evidence type="ECO:0000313" key="1">
    <source>
        <dbReference type="EMBL" id="KKL57281.1"/>
    </source>
</evidence>
<sequence>MEKDVAFSMRMNRRIRAALKAAAKKDRRTTSSLVDKVLTDYLIKEGFIKEPEIEIEQRKFPRKKITL</sequence>
<dbReference type="EMBL" id="LAZR01030217">
    <property type="protein sequence ID" value="KKL57281.1"/>
    <property type="molecule type" value="Genomic_DNA"/>
</dbReference>
<proteinExistence type="predicted"/>
<evidence type="ECO:0008006" key="2">
    <source>
        <dbReference type="Google" id="ProtNLM"/>
    </source>
</evidence>
<accession>A0A0F9DU60</accession>
<gene>
    <name evidence="1" type="ORF">LCGC14_2236960</name>
</gene>
<reference evidence="1" key="1">
    <citation type="journal article" date="2015" name="Nature">
        <title>Complex archaea that bridge the gap between prokaryotes and eukaryotes.</title>
        <authorList>
            <person name="Spang A."/>
            <person name="Saw J.H."/>
            <person name="Jorgensen S.L."/>
            <person name="Zaremba-Niedzwiedzka K."/>
            <person name="Martijn J."/>
            <person name="Lind A.E."/>
            <person name="van Eijk R."/>
            <person name="Schleper C."/>
            <person name="Guy L."/>
            <person name="Ettema T.J."/>
        </authorList>
    </citation>
    <scope>NUCLEOTIDE SEQUENCE</scope>
</reference>
<dbReference type="SUPFAM" id="SSF47598">
    <property type="entry name" value="Ribbon-helix-helix"/>
    <property type="match status" value="1"/>
</dbReference>
<dbReference type="AlphaFoldDB" id="A0A0F9DU60"/>
<organism evidence="1">
    <name type="scientific">marine sediment metagenome</name>
    <dbReference type="NCBI Taxonomy" id="412755"/>
    <lineage>
        <taxon>unclassified sequences</taxon>
        <taxon>metagenomes</taxon>
        <taxon>ecological metagenomes</taxon>
    </lineage>
</organism>
<name>A0A0F9DU60_9ZZZZ</name>
<comment type="caution">
    <text evidence="1">The sequence shown here is derived from an EMBL/GenBank/DDBJ whole genome shotgun (WGS) entry which is preliminary data.</text>
</comment>